<accession>A0A7W3LRN9</accession>
<reference evidence="1 2" key="1">
    <citation type="submission" date="2020-08" db="EMBL/GenBank/DDBJ databases">
        <title>Genomic Encyclopedia of Type Strains, Phase IV (KMG-IV): sequencing the most valuable type-strain genomes for metagenomic binning, comparative biology and taxonomic classification.</title>
        <authorList>
            <person name="Goeker M."/>
        </authorList>
    </citation>
    <scope>NUCLEOTIDE SEQUENCE [LARGE SCALE GENOMIC DNA]</scope>
    <source>
        <strain evidence="1 2">DSM 44197</strain>
    </source>
</reference>
<gene>
    <name evidence="1" type="ORF">HNR61_004736</name>
</gene>
<protein>
    <submittedName>
        <fullName evidence="1">Uncharacterized protein</fullName>
    </submittedName>
</protein>
<comment type="caution">
    <text evidence="1">The sequence shown here is derived from an EMBL/GenBank/DDBJ whole genome shotgun (WGS) entry which is preliminary data.</text>
</comment>
<dbReference type="RefSeq" id="WP_182845331.1">
    <property type="nucleotide sequence ID" value="NZ_BAAALP010000033.1"/>
</dbReference>
<organism evidence="1 2">
    <name type="scientific">Actinomadura namibiensis</name>
    <dbReference type="NCBI Taxonomy" id="182080"/>
    <lineage>
        <taxon>Bacteria</taxon>
        <taxon>Bacillati</taxon>
        <taxon>Actinomycetota</taxon>
        <taxon>Actinomycetes</taxon>
        <taxon>Streptosporangiales</taxon>
        <taxon>Thermomonosporaceae</taxon>
        <taxon>Actinomadura</taxon>
    </lineage>
</organism>
<dbReference type="EMBL" id="JACJIA010000006">
    <property type="protein sequence ID" value="MBA8953086.1"/>
    <property type="molecule type" value="Genomic_DNA"/>
</dbReference>
<keyword evidence="2" id="KW-1185">Reference proteome</keyword>
<name>A0A7W3LRN9_ACTNM</name>
<sequence>MADRLREWAAVGAAERAGRRYVPLPEPVLDLEQWHRPAPFPRELWRRRGRRPHGCYVHAARLAGGVDGLRYVEGFADPGLSDGNAFEHVWCVTADGTVADPTWTDDPAQVA</sequence>
<evidence type="ECO:0000313" key="2">
    <source>
        <dbReference type="Proteomes" id="UP000572680"/>
    </source>
</evidence>
<proteinExistence type="predicted"/>
<dbReference type="Proteomes" id="UP000572680">
    <property type="component" value="Unassembled WGS sequence"/>
</dbReference>
<dbReference type="AlphaFoldDB" id="A0A7W3LRN9"/>
<evidence type="ECO:0000313" key="1">
    <source>
        <dbReference type="EMBL" id="MBA8953086.1"/>
    </source>
</evidence>